<reference evidence="2 3" key="1">
    <citation type="journal article" date="2023" name="Mol. Phylogenet. Evol.">
        <title>Genome-scale phylogeny and comparative genomics of the fungal order Sordariales.</title>
        <authorList>
            <person name="Hensen N."/>
            <person name="Bonometti L."/>
            <person name="Westerberg I."/>
            <person name="Brannstrom I.O."/>
            <person name="Guillou S."/>
            <person name="Cros-Aarteil S."/>
            <person name="Calhoun S."/>
            <person name="Haridas S."/>
            <person name="Kuo A."/>
            <person name="Mondo S."/>
            <person name="Pangilinan J."/>
            <person name="Riley R."/>
            <person name="LaButti K."/>
            <person name="Andreopoulos B."/>
            <person name="Lipzen A."/>
            <person name="Chen C."/>
            <person name="Yan M."/>
            <person name="Daum C."/>
            <person name="Ng V."/>
            <person name="Clum A."/>
            <person name="Steindorff A."/>
            <person name="Ohm R.A."/>
            <person name="Martin F."/>
            <person name="Silar P."/>
            <person name="Natvig D.O."/>
            <person name="Lalanne C."/>
            <person name="Gautier V."/>
            <person name="Ament-Velasquez S.L."/>
            <person name="Kruys A."/>
            <person name="Hutchinson M.I."/>
            <person name="Powell A.J."/>
            <person name="Barry K."/>
            <person name="Miller A.N."/>
            <person name="Grigoriev I.V."/>
            <person name="Debuchy R."/>
            <person name="Gladieux P."/>
            <person name="Hiltunen Thoren M."/>
            <person name="Johannesson H."/>
        </authorList>
    </citation>
    <scope>NUCLEOTIDE SEQUENCE [LARGE SCALE GENOMIC DNA]</scope>
    <source>
        <strain evidence="2 3">FGSC 10403</strain>
    </source>
</reference>
<feature type="compositionally biased region" description="Low complexity" evidence="1">
    <location>
        <begin position="57"/>
        <end position="71"/>
    </location>
</feature>
<accession>A0AAJ0MM53</accession>
<evidence type="ECO:0000313" key="3">
    <source>
        <dbReference type="Proteomes" id="UP001285908"/>
    </source>
</evidence>
<sequence length="246" mass="27560">MDSTIEVTQRLERLSIATNLPSLTLNEASASASPSRRNMNQPFVSSETSTQAPTPHQSQVQTSTASTTTQDSDNDVTMSDDLITATRNLSLQSRPLQDRRALDAHGRGHAEWSRLCNQRSARHGTVSIAMMNIRARERQAAQALPRSRPRPRPRTSSREAREEAGSFFRHCAQIQNRRQGQTATAHQYHHHHHHHRPRTSPVTTTTGGSEAAGLTREEHHRNLFRAQLRCRLQIRMVSAIAARAGH</sequence>
<dbReference type="GeneID" id="87873231"/>
<comment type="caution">
    <text evidence="2">The sequence shown here is derived from an EMBL/GenBank/DDBJ whole genome shotgun (WGS) entry which is preliminary data.</text>
</comment>
<name>A0AAJ0MM53_9PEZI</name>
<feature type="compositionally biased region" description="Basic residues" evidence="1">
    <location>
        <begin position="187"/>
        <end position="198"/>
    </location>
</feature>
<dbReference type="Proteomes" id="UP001285908">
    <property type="component" value="Unassembled WGS sequence"/>
</dbReference>
<dbReference type="AlphaFoldDB" id="A0AAJ0MM53"/>
<organism evidence="2 3">
    <name type="scientific">Neurospora hispaniola</name>
    <dbReference type="NCBI Taxonomy" id="588809"/>
    <lineage>
        <taxon>Eukaryota</taxon>
        <taxon>Fungi</taxon>
        <taxon>Dikarya</taxon>
        <taxon>Ascomycota</taxon>
        <taxon>Pezizomycotina</taxon>
        <taxon>Sordariomycetes</taxon>
        <taxon>Sordariomycetidae</taxon>
        <taxon>Sordariales</taxon>
        <taxon>Sordariaceae</taxon>
        <taxon>Neurospora</taxon>
    </lineage>
</organism>
<evidence type="ECO:0000313" key="2">
    <source>
        <dbReference type="EMBL" id="KAK3485326.1"/>
    </source>
</evidence>
<dbReference type="EMBL" id="JAULSX010000010">
    <property type="protein sequence ID" value="KAK3485326.1"/>
    <property type="molecule type" value="Genomic_DNA"/>
</dbReference>
<evidence type="ECO:0000256" key="1">
    <source>
        <dbReference type="SAM" id="MobiDB-lite"/>
    </source>
</evidence>
<protein>
    <submittedName>
        <fullName evidence="2">Uncharacterized protein</fullName>
    </submittedName>
</protein>
<dbReference type="RefSeq" id="XP_062688230.1">
    <property type="nucleotide sequence ID" value="XM_062835609.1"/>
</dbReference>
<feature type="region of interest" description="Disordered" evidence="1">
    <location>
        <begin position="27"/>
        <end position="76"/>
    </location>
</feature>
<proteinExistence type="predicted"/>
<gene>
    <name evidence="2" type="ORF">B0T23DRAFT_327397</name>
</gene>
<feature type="compositionally biased region" description="Polar residues" evidence="1">
    <location>
        <begin position="27"/>
        <end position="56"/>
    </location>
</feature>
<feature type="compositionally biased region" description="Low complexity" evidence="1">
    <location>
        <begin position="199"/>
        <end position="209"/>
    </location>
</feature>
<feature type="region of interest" description="Disordered" evidence="1">
    <location>
        <begin position="138"/>
        <end position="163"/>
    </location>
</feature>
<feature type="region of interest" description="Disordered" evidence="1">
    <location>
        <begin position="180"/>
        <end position="218"/>
    </location>
</feature>
<keyword evidence="3" id="KW-1185">Reference proteome</keyword>